<dbReference type="SUPFAM" id="SSF56112">
    <property type="entry name" value="Protein kinase-like (PK-like)"/>
    <property type="match status" value="1"/>
</dbReference>
<gene>
    <name evidence="2" type="ORF">ACFOWE_25820</name>
</gene>
<dbReference type="EMBL" id="JBHSBM010000034">
    <property type="protein sequence ID" value="MFC4061734.1"/>
    <property type="molecule type" value="Genomic_DNA"/>
</dbReference>
<sequence length="319" mass="33818">MNVPATGVRLPWQNVPEQIRKAVESHLGAPVTEAVTQPGGFSPGAAARLTLADGRRAFAKAVGPEPNPHSPDIYRAEARIAAALPADVPAPRLLASFDSGGWVALVFEDVDGRAPADPWRADELTLVLDALDRLAAGLTPSPVAAPTAGERFGEQFQGWRRLAAARDAGWDDLGGLDPWAARHLDALADLEAGWAAAAEGGSLVHGDIRADNLLLTADDEVMVVDWPWAFTGAPWFDLLGMLPSVRMQGGPPCEEVFAAHPVGRDADPEAVTAVLAALTGYLVRQSRQPDPPGLPTLRAFQAAQGRTALEWLRARTAWA</sequence>
<organism evidence="2 3">
    <name type="scientific">Planomonospora corallina</name>
    <dbReference type="NCBI Taxonomy" id="1806052"/>
    <lineage>
        <taxon>Bacteria</taxon>
        <taxon>Bacillati</taxon>
        <taxon>Actinomycetota</taxon>
        <taxon>Actinomycetes</taxon>
        <taxon>Streptosporangiales</taxon>
        <taxon>Streptosporangiaceae</taxon>
        <taxon>Planomonospora</taxon>
    </lineage>
</organism>
<proteinExistence type="predicted"/>
<evidence type="ECO:0000313" key="2">
    <source>
        <dbReference type="EMBL" id="MFC4061734.1"/>
    </source>
</evidence>
<reference evidence="3" key="1">
    <citation type="journal article" date="2019" name="Int. J. Syst. Evol. Microbiol.">
        <title>The Global Catalogue of Microorganisms (GCM) 10K type strain sequencing project: providing services to taxonomists for standard genome sequencing and annotation.</title>
        <authorList>
            <consortium name="The Broad Institute Genomics Platform"/>
            <consortium name="The Broad Institute Genome Sequencing Center for Infectious Disease"/>
            <person name="Wu L."/>
            <person name="Ma J."/>
        </authorList>
    </citation>
    <scope>NUCLEOTIDE SEQUENCE [LARGE SCALE GENOMIC DNA]</scope>
    <source>
        <strain evidence="3">TBRC 4489</strain>
    </source>
</reference>
<dbReference type="InterPro" id="IPR002575">
    <property type="entry name" value="Aminoglycoside_PTrfase"/>
</dbReference>
<dbReference type="RefSeq" id="WP_377292197.1">
    <property type="nucleotide sequence ID" value="NZ_JBHSBM010000034.1"/>
</dbReference>
<protein>
    <submittedName>
        <fullName evidence="2">Phosphotransferase family protein</fullName>
    </submittedName>
</protein>
<evidence type="ECO:0000259" key="1">
    <source>
        <dbReference type="Pfam" id="PF01636"/>
    </source>
</evidence>
<dbReference type="InterPro" id="IPR011009">
    <property type="entry name" value="Kinase-like_dom_sf"/>
</dbReference>
<feature type="domain" description="Aminoglycoside phosphotransferase" evidence="1">
    <location>
        <begin position="55"/>
        <end position="260"/>
    </location>
</feature>
<dbReference type="Gene3D" id="3.30.200.20">
    <property type="entry name" value="Phosphorylase Kinase, domain 1"/>
    <property type="match status" value="1"/>
</dbReference>
<accession>A0ABV8IFL2</accession>
<dbReference type="Proteomes" id="UP001595850">
    <property type="component" value="Unassembled WGS sequence"/>
</dbReference>
<dbReference type="Gene3D" id="3.90.1200.10">
    <property type="match status" value="1"/>
</dbReference>
<dbReference type="Pfam" id="PF01636">
    <property type="entry name" value="APH"/>
    <property type="match status" value="1"/>
</dbReference>
<evidence type="ECO:0000313" key="3">
    <source>
        <dbReference type="Proteomes" id="UP001595850"/>
    </source>
</evidence>
<name>A0ABV8IFL2_9ACTN</name>
<keyword evidence="3" id="KW-1185">Reference proteome</keyword>
<comment type="caution">
    <text evidence="2">The sequence shown here is derived from an EMBL/GenBank/DDBJ whole genome shotgun (WGS) entry which is preliminary data.</text>
</comment>